<dbReference type="EMBL" id="WTFF01000027">
    <property type="protein sequence ID" value="MBW5481599.1"/>
    <property type="molecule type" value="Genomic_DNA"/>
</dbReference>
<evidence type="ECO:0000313" key="3">
    <source>
        <dbReference type="Proteomes" id="UP000812013"/>
    </source>
</evidence>
<comment type="caution">
    <text evidence="2">The sequence shown here is derived from an EMBL/GenBank/DDBJ whole genome shotgun (WGS) entry which is preliminary data.</text>
</comment>
<gene>
    <name evidence="2" type="ORF">GPJ59_06805</name>
</gene>
<feature type="region of interest" description="Disordered" evidence="1">
    <location>
        <begin position="207"/>
        <end position="228"/>
    </location>
</feature>
<feature type="compositionally biased region" description="Low complexity" evidence="1">
    <location>
        <begin position="207"/>
        <end position="226"/>
    </location>
</feature>
<protein>
    <recommendedName>
        <fullName evidence="4">Adhesin domain-containing protein</fullName>
    </recommendedName>
</protein>
<organism evidence="2 3">
    <name type="scientific">Streptomyces bambusae</name>
    <dbReference type="NCBI Taxonomy" id="1550616"/>
    <lineage>
        <taxon>Bacteria</taxon>
        <taxon>Bacillati</taxon>
        <taxon>Actinomycetota</taxon>
        <taxon>Actinomycetes</taxon>
        <taxon>Kitasatosporales</taxon>
        <taxon>Streptomycetaceae</taxon>
        <taxon>Streptomyces</taxon>
    </lineage>
</organism>
<sequence length="324" mass="33115">MTTQSMWSVEGPQKLTFDEPVADLRVRIIGGTVNVVAAEDGPARLEVTEIDGPPLQIVQDGATLTVSYEDFPFNGAQSFSSWLESKPWKQWSASGRRKAWERSAVVTLTVPAATRVQLATVSAVSFVSGIAGATDVTGVSGDTTLVGLTGPVKAHTVSGGVEAQGVTGEFAFHSVSGALTVVDGAGTRVRADSVSGDMLLDLGAGPAADAGNAADTDTGNDTDAGPRAARPVDIALTSVSGQVAIRLPHPADARVEANTASGGISNAFEDLRVSGQMGAKRITGTLGAGTGTLRATTVSGAIALLRRPRDPEDAAPLSLDKKVL</sequence>
<proteinExistence type="predicted"/>
<name>A0ABS6Z2H1_9ACTN</name>
<evidence type="ECO:0000256" key="1">
    <source>
        <dbReference type="SAM" id="MobiDB-lite"/>
    </source>
</evidence>
<dbReference type="Proteomes" id="UP000812013">
    <property type="component" value="Unassembled WGS sequence"/>
</dbReference>
<keyword evidence="3" id="KW-1185">Reference proteome</keyword>
<reference evidence="2 3" key="1">
    <citation type="submission" date="2019-12" db="EMBL/GenBank/DDBJ databases">
        <title>Genome sequence of Streptomyces bambusae.</title>
        <authorList>
            <person name="Bansal K."/>
            <person name="Choksket S."/>
            <person name="Korpole S."/>
            <person name="Patil P.B."/>
        </authorList>
    </citation>
    <scope>NUCLEOTIDE SEQUENCE [LARGE SCALE GENOMIC DNA]</scope>
    <source>
        <strain evidence="2 3">SK60</strain>
    </source>
</reference>
<dbReference type="RefSeq" id="WP_219665542.1">
    <property type="nucleotide sequence ID" value="NZ_WTFF01000027.1"/>
</dbReference>
<evidence type="ECO:0000313" key="2">
    <source>
        <dbReference type="EMBL" id="MBW5481599.1"/>
    </source>
</evidence>
<evidence type="ECO:0008006" key="4">
    <source>
        <dbReference type="Google" id="ProtNLM"/>
    </source>
</evidence>
<accession>A0ABS6Z2H1</accession>